<feature type="compositionally biased region" description="Basic and acidic residues" evidence="3">
    <location>
        <begin position="11"/>
        <end position="22"/>
    </location>
</feature>
<protein>
    <recommendedName>
        <fullName evidence="6">TSL-kinase interacting protein 1</fullName>
    </recommendedName>
</protein>
<accession>A0AA88U8D6</accession>
<keyword evidence="5" id="KW-1185">Reference proteome</keyword>
<dbReference type="PANTHER" id="PTHR21677">
    <property type="entry name" value="CRAMPED PROTEIN"/>
    <property type="match status" value="1"/>
</dbReference>
<reference evidence="4" key="1">
    <citation type="submission" date="2022-12" db="EMBL/GenBank/DDBJ databases">
        <title>Draft genome assemblies for two species of Escallonia (Escalloniales).</title>
        <authorList>
            <person name="Chanderbali A."/>
            <person name="Dervinis C."/>
            <person name="Anghel I."/>
            <person name="Soltis D."/>
            <person name="Soltis P."/>
            <person name="Zapata F."/>
        </authorList>
    </citation>
    <scope>NUCLEOTIDE SEQUENCE</scope>
    <source>
        <strain evidence="4">UCBG92.1500</strain>
        <tissue evidence="4">Leaf</tissue>
    </source>
</reference>
<name>A0AA88U8D6_9ASTE</name>
<dbReference type="GO" id="GO:0005634">
    <property type="term" value="C:nucleus"/>
    <property type="evidence" value="ECO:0007669"/>
    <property type="project" value="TreeGrafter"/>
</dbReference>
<organism evidence="4 5">
    <name type="scientific">Escallonia rubra</name>
    <dbReference type="NCBI Taxonomy" id="112253"/>
    <lineage>
        <taxon>Eukaryota</taxon>
        <taxon>Viridiplantae</taxon>
        <taxon>Streptophyta</taxon>
        <taxon>Embryophyta</taxon>
        <taxon>Tracheophyta</taxon>
        <taxon>Spermatophyta</taxon>
        <taxon>Magnoliopsida</taxon>
        <taxon>eudicotyledons</taxon>
        <taxon>Gunneridae</taxon>
        <taxon>Pentapetalae</taxon>
        <taxon>asterids</taxon>
        <taxon>campanulids</taxon>
        <taxon>Escalloniales</taxon>
        <taxon>Escalloniaceae</taxon>
        <taxon>Escallonia</taxon>
    </lineage>
</organism>
<dbReference type="PANTHER" id="PTHR21677:SF1">
    <property type="entry name" value="PROTEIN CRAMPED-LIKE"/>
    <property type="match status" value="1"/>
</dbReference>
<dbReference type="InterPro" id="IPR055315">
    <property type="entry name" value="Cramped-like"/>
</dbReference>
<keyword evidence="1" id="KW-0238">DNA-binding</keyword>
<proteinExistence type="predicted"/>
<evidence type="ECO:0000256" key="3">
    <source>
        <dbReference type="SAM" id="MobiDB-lite"/>
    </source>
</evidence>
<feature type="region of interest" description="Disordered" evidence="3">
    <location>
        <begin position="181"/>
        <end position="200"/>
    </location>
</feature>
<sequence>MEPQVSSECEACLRPENTKDGDPGVTKALQDQVSLQPLAKKQTRQWAAWTREEEESFFNALRQVRHYYYRLVRRMNKLLGPELCLDARNSKDTNTAMLRWWSLLEKYSCKASKLHLKPRRFKIFMESLELQLWKDRKKNTRKRHSQAENCSTTVPNQARALDARPFKGVLIDSQNIQKTGISRGNCKGGSSPIKSAKKRRKPAAYKRWEKAAIAGVSMVADAAEQLERTATDPAVEHDQGEKAFHAIGKEASLQNLQTSMKLKLQLFPIDDDTRRALELDNLNPHLELTLSTRKKISSVLEHLNRKWGSSSIASGELMLRPYCSQMENLMGCHKWTQNSDLSAADVYALIGSPQVFRLRYGWSSIAEHGYATLRAPPASANNFSEHNVNINNTMGQKVDPISVSTPPTEHETERLMNSYKYQLGSVARPTTEASSSTNVPSKMIACTGTDPNVNLLESSHNAPSISGGSRENGNGANMRRAENADNLRLCSSTPLSAGEWADSLTNISIGDLLSEVSHNADANCTDSPLPGNSQCLQPIPFSCDSFDAAIAAHIRKHQSKAGSLLTLASHTSSIWDAEETCDAFSFQRKTIPCEKLEVASRNTSPEAYNLSAATSLVASGAAEVLRQSYSFPKIILLRSYECEADEPMDGDPAHEDPMDECQSDLQIVDNSAKDLSGLTDMYWPDSLGPLDLDVPSCRYHSDDLILSDSIGGLNRLIASSLDAFQNCSFFGLDKKEPASTVEARESASFSDYKIGSQV</sequence>
<dbReference type="Proteomes" id="UP001187471">
    <property type="component" value="Unassembled WGS sequence"/>
</dbReference>
<dbReference type="GO" id="GO:0003682">
    <property type="term" value="F:chromatin binding"/>
    <property type="evidence" value="ECO:0007669"/>
    <property type="project" value="InterPro"/>
</dbReference>
<gene>
    <name evidence="4" type="ORF">RJ640_007157</name>
</gene>
<evidence type="ECO:0008006" key="6">
    <source>
        <dbReference type="Google" id="ProtNLM"/>
    </source>
</evidence>
<evidence type="ECO:0000256" key="2">
    <source>
        <dbReference type="ARBA" id="ARBA00023242"/>
    </source>
</evidence>
<evidence type="ECO:0000313" key="4">
    <source>
        <dbReference type="EMBL" id="KAK2974730.1"/>
    </source>
</evidence>
<dbReference type="AlphaFoldDB" id="A0AA88U8D6"/>
<comment type="caution">
    <text evidence="4">The sequence shown here is derived from an EMBL/GenBank/DDBJ whole genome shotgun (WGS) entry which is preliminary data.</text>
</comment>
<dbReference type="GO" id="GO:0003677">
    <property type="term" value="F:DNA binding"/>
    <property type="evidence" value="ECO:0007669"/>
    <property type="project" value="UniProtKB-KW"/>
</dbReference>
<dbReference type="GO" id="GO:0007389">
    <property type="term" value="P:pattern specification process"/>
    <property type="evidence" value="ECO:0007669"/>
    <property type="project" value="TreeGrafter"/>
</dbReference>
<evidence type="ECO:0000256" key="1">
    <source>
        <dbReference type="ARBA" id="ARBA00023125"/>
    </source>
</evidence>
<evidence type="ECO:0000313" key="5">
    <source>
        <dbReference type="Proteomes" id="UP001187471"/>
    </source>
</evidence>
<keyword evidence="2" id="KW-0539">Nucleus</keyword>
<feature type="region of interest" description="Disordered" evidence="3">
    <location>
        <begin position="1"/>
        <end position="24"/>
    </location>
</feature>
<dbReference type="EMBL" id="JAVXUO010002282">
    <property type="protein sequence ID" value="KAK2974730.1"/>
    <property type="molecule type" value="Genomic_DNA"/>
</dbReference>